<sequence length="341" mass="36839">MDKEQLNAKSTKASPFSIFFTPPPPPSSSLSSEPPPKHETSSSITSFLSSIESGTPFLKHDLLTRSAGNIVVAPPQGLYPAIALIPTLGVLPEYDTVASHLVGFGPMFLASVGSVIAQITAVYYINIIGDEKETNPDGSAQQNTSAPLRLVCLAVFIMVQLSEIKAAIEFLDYVVFVPSVPSAHIPVLRERNVKLLTTRTVVKNDRGEEFVVEGFAGGGFTPFGRIWALIWCLTDGIVNSVVLIYGSMFVLYSGTNEDLILNAVALNFISKIDDTAYDFLITKMVKGWIAELPQVGLVVGATTGKHRVGRMRLVSQILGQWIQVLVLIVATLVCWPGTMTS</sequence>
<gene>
    <name evidence="3" type="ORF">TrCOL_g12486</name>
</gene>
<accession>A0A9W7LFL7</accession>
<name>A0A9W7LFL7_9STRA</name>
<evidence type="ECO:0000313" key="4">
    <source>
        <dbReference type="Proteomes" id="UP001165065"/>
    </source>
</evidence>
<feature type="region of interest" description="Disordered" evidence="1">
    <location>
        <begin position="1"/>
        <end position="44"/>
    </location>
</feature>
<keyword evidence="2" id="KW-0812">Transmembrane</keyword>
<dbReference type="AlphaFoldDB" id="A0A9W7LFL7"/>
<feature type="transmembrane region" description="Helical" evidence="2">
    <location>
        <begin position="226"/>
        <end position="252"/>
    </location>
</feature>
<keyword evidence="4" id="KW-1185">Reference proteome</keyword>
<evidence type="ECO:0000256" key="1">
    <source>
        <dbReference type="SAM" id="MobiDB-lite"/>
    </source>
</evidence>
<proteinExistence type="predicted"/>
<feature type="transmembrane region" description="Helical" evidence="2">
    <location>
        <begin position="146"/>
        <end position="168"/>
    </location>
</feature>
<feature type="transmembrane region" description="Helical" evidence="2">
    <location>
        <begin position="317"/>
        <end position="338"/>
    </location>
</feature>
<organism evidence="3 4">
    <name type="scientific">Triparma columacea</name>
    <dbReference type="NCBI Taxonomy" id="722753"/>
    <lineage>
        <taxon>Eukaryota</taxon>
        <taxon>Sar</taxon>
        <taxon>Stramenopiles</taxon>
        <taxon>Ochrophyta</taxon>
        <taxon>Bolidophyceae</taxon>
        <taxon>Parmales</taxon>
        <taxon>Triparmaceae</taxon>
        <taxon>Triparma</taxon>
    </lineage>
</organism>
<evidence type="ECO:0000256" key="2">
    <source>
        <dbReference type="SAM" id="Phobius"/>
    </source>
</evidence>
<evidence type="ECO:0000313" key="3">
    <source>
        <dbReference type="EMBL" id="GMI48669.1"/>
    </source>
</evidence>
<dbReference type="EMBL" id="BRYA01000417">
    <property type="protein sequence ID" value="GMI48669.1"/>
    <property type="molecule type" value="Genomic_DNA"/>
</dbReference>
<keyword evidence="2" id="KW-1133">Transmembrane helix</keyword>
<protein>
    <submittedName>
        <fullName evidence="3">Uncharacterized protein</fullName>
    </submittedName>
</protein>
<comment type="caution">
    <text evidence="3">The sequence shown here is derived from an EMBL/GenBank/DDBJ whole genome shotgun (WGS) entry which is preliminary data.</text>
</comment>
<dbReference type="Proteomes" id="UP001165065">
    <property type="component" value="Unassembled WGS sequence"/>
</dbReference>
<reference evidence="4" key="1">
    <citation type="journal article" date="2023" name="Commun. Biol.">
        <title>Genome analysis of Parmales, the sister group of diatoms, reveals the evolutionary specialization of diatoms from phago-mixotrophs to photoautotrophs.</title>
        <authorList>
            <person name="Ban H."/>
            <person name="Sato S."/>
            <person name="Yoshikawa S."/>
            <person name="Yamada K."/>
            <person name="Nakamura Y."/>
            <person name="Ichinomiya M."/>
            <person name="Sato N."/>
            <person name="Blanc-Mathieu R."/>
            <person name="Endo H."/>
            <person name="Kuwata A."/>
            <person name="Ogata H."/>
        </authorList>
    </citation>
    <scope>NUCLEOTIDE SEQUENCE [LARGE SCALE GENOMIC DNA]</scope>
</reference>
<keyword evidence="2" id="KW-0472">Membrane</keyword>
<dbReference type="OrthoDB" id="198703at2759"/>
<feature type="transmembrane region" description="Helical" evidence="2">
    <location>
        <begin position="101"/>
        <end position="125"/>
    </location>
</feature>